<organism evidence="1 2">
    <name type="scientific">Phlebia brevispora</name>
    <dbReference type="NCBI Taxonomy" id="194682"/>
    <lineage>
        <taxon>Eukaryota</taxon>
        <taxon>Fungi</taxon>
        <taxon>Dikarya</taxon>
        <taxon>Basidiomycota</taxon>
        <taxon>Agaricomycotina</taxon>
        <taxon>Agaricomycetes</taxon>
        <taxon>Polyporales</taxon>
        <taxon>Meruliaceae</taxon>
        <taxon>Phlebia</taxon>
    </lineage>
</organism>
<accession>A0ACC1S5G0</accession>
<dbReference type="Proteomes" id="UP001148662">
    <property type="component" value="Unassembled WGS sequence"/>
</dbReference>
<dbReference type="EMBL" id="JANHOG010001727">
    <property type="protein sequence ID" value="KAJ3532506.1"/>
    <property type="molecule type" value="Genomic_DNA"/>
</dbReference>
<name>A0ACC1S5G0_9APHY</name>
<reference evidence="1" key="1">
    <citation type="submission" date="2022-07" db="EMBL/GenBank/DDBJ databases">
        <title>Genome Sequence of Phlebia brevispora.</title>
        <authorList>
            <person name="Buettner E."/>
        </authorList>
    </citation>
    <scope>NUCLEOTIDE SEQUENCE</scope>
    <source>
        <strain evidence="1">MPL23</strain>
    </source>
</reference>
<evidence type="ECO:0000313" key="2">
    <source>
        <dbReference type="Proteomes" id="UP001148662"/>
    </source>
</evidence>
<protein>
    <submittedName>
        <fullName evidence="1">Uncharacterized protein</fullName>
    </submittedName>
</protein>
<evidence type="ECO:0000313" key="1">
    <source>
        <dbReference type="EMBL" id="KAJ3532506.1"/>
    </source>
</evidence>
<sequence length="216" mass="22876">MLLSAREPADSQPIVPYDEPADDEHSDEMTFEPVVTPVEDKGFRMDDDGGEINLGSELLKDVLAEKPRPNEVSSSASGALAASATNGLLSGGALSAVGVSGLRRAVQTVLFSSPSYKIPCTVDSPTSNHLLYKSFFPARTLTTGYGPRARLNLLPVSTTIFSIADPVQIELCLTSPSYLAAIANLPSKSHAGAALLERMLEMTLGVNRGQDRTEGV</sequence>
<proteinExistence type="predicted"/>
<comment type="caution">
    <text evidence="1">The sequence shown here is derived from an EMBL/GenBank/DDBJ whole genome shotgun (WGS) entry which is preliminary data.</text>
</comment>
<keyword evidence="2" id="KW-1185">Reference proteome</keyword>
<gene>
    <name evidence="1" type="ORF">NM688_g7412</name>
</gene>